<feature type="region of interest" description="Disordered" evidence="3">
    <location>
        <begin position="152"/>
        <end position="177"/>
    </location>
</feature>
<dbReference type="InterPro" id="IPR008707">
    <property type="entry name" value="B-propeller_PilY1"/>
</dbReference>
<feature type="compositionally biased region" description="Low complexity" evidence="3">
    <location>
        <begin position="429"/>
        <end position="444"/>
    </location>
</feature>
<reference evidence="5 6" key="1">
    <citation type="submission" date="2020-09" db="EMBL/GenBank/DDBJ databases">
        <title>Methylomonas albis sp. nov. and Methylomonas fluvii sp. nov.: Two cold-adapted methanotrophs from the River Elbe and an amended description of Methylovulum psychrotolerans strain Eb1.</title>
        <authorList>
            <person name="Bussmann I.K."/>
            <person name="Klings K.-W."/>
            <person name="Warnstedt J."/>
            <person name="Hoppert M."/>
            <person name="Saborowski A."/>
            <person name="Horn F."/>
            <person name="Liebner S."/>
        </authorList>
    </citation>
    <scope>NUCLEOTIDE SEQUENCE [LARGE SCALE GENOMIC DNA]</scope>
    <source>
        <strain evidence="5 6">EbA</strain>
    </source>
</reference>
<evidence type="ECO:0000256" key="1">
    <source>
        <dbReference type="ARBA" id="ARBA00022723"/>
    </source>
</evidence>
<feature type="region of interest" description="Disordered" evidence="3">
    <location>
        <begin position="190"/>
        <end position="252"/>
    </location>
</feature>
<keyword evidence="2" id="KW-0106">Calcium</keyword>
<protein>
    <recommendedName>
        <fullName evidence="4">PilY1 beta-propeller domain-containing protein</fullName>
    </recommendedName>
</protein>
<evidence type="ECO:0000313" key="6">
    <source>
        <dbReference type="Proteomes" id="UP000652176"/>
    </source>
</evidence>
<comment type="caution">
    <text evidence="5">The sequence shown here is derived from an EMBL/GenBank/DDBJ whole genome shotgun (WGS) entry which is preliminary data.</text>
</comment>
<proteinExistence type="predicted"/>
<name>A0ABR9CXT5_9GAMM</name>
<evidence type="ECO:0000313" key="5">
    <source>
        <dbReference type="EMBL" id="MBD9355670.1"/>
    </source>
</evidence>
<sequence>MKKTTSVKSNILPWHLFLGIMLSVFLTTGNTAQLSLSDNPLFLTSSTTPIAMLNISKDHQLSFKAFDDYSDIDEDGSPETTYKHSIDYYGYFDSYKCYSYNTTNSRFEPSANTTTKYCNSGWSGNFLNWASMTRMDTIRKILYGGLRSIDTGNTTATSTSTTPPVTSAPVTTGASSPATAYTLTDTVLTNTNSGSRTDGPNTLCSLLPITSAESSPSSDSAASATQTGPSTDSTPTNSTPSNSTPITATSESALGITTTTSFNTSYNSTFTRTTSTYYTKTYSTTYTITRKKDTTSGGMCTTRITPYTNNYTKTFTSTSSTPYQTTTTTTTTTTDGPIEGTTVLQRSYLPNDAHSFAKFYNGSDLTQLTPFTSTEVANGISLCNTTVSSTVLSQNVTDNPLIRVAKGNYSLWAANERWQCRWSEEKSASNANSSTTSGISAQSSNPSKTTNGLGSQDYVARIKVCDSNYIGTENCKIYTDGTRKPIGLLQTYGDNDKLRFGLLTGSYGKNKSGGVLRKNVSSISDEINIATNGTFKSTPSTGGIINTLNSMRIYGYRHDDGTYFGVTNSADCSWGLNTFSNGDCNNWGNPQSEILLESLRYLAGKSASSTYSVDDSGYISGLTTATHTDPVIPTQWCATQSVIQFNASTSSYDGDELSSVTDISSSSMNTLTDVVGVGENIPSNSYFVGENGTDNNQLCTAKTVSNLSDVRGTCPDAPRLSGSYHVSGLAHYAHTNDIRSDVQGNQLVTIYGVALSPQVPKLVVPVPGSSTKKITILPACQNTDIGGNCNIVDFKIVSQSSTSTLNTGKLYVNWEDSEQGGDFDQDEWGVLNYSISSTEVTITTDVIAESTIYNMGFGYIISGTTKDGYHAHSGIEGYAYTDPQGVTGCSNCNVGDAATSVTYSIGSSSALSLEQPLFYAAKWGGFIDTNNDKKPNVNSEWDSNSDGKPDRYFFATDPRQLEVSLKQALDDVLKRTAAASSAAANSTGIQTGTMLYQAQFNSTDWSGHLFDYPVSSTGKVVDINQDGKLDGADANWDAGTLIPTSSRNIYTYSNNVGATFVWDNLSASQQTTLQTSSVGLVGSVTRGQNRLNWIRGDTTQEQRNGGIFRNRESTLLGDIINSDPVYTKSEDYGFSSLPTGTPGQSTYAQYVTDKASGTTPRVAMIYAGANDGMLHGFRADIGNSSSGKEILAYIPAGVYTNLSKLTEFSYSHTFYVDGSPTISDAYLGGNWKTVLLGGLNKGGKSIYALNISNPSAFTPSTDVLWEYQGSSTDTGSVGTTDADGMGLTYSQPQIALLKDGTWAAIFGNGYNSTSEKAFLYIVNLSNGALIKKIPTNSSTSNGLSTPKLFDSDGDKFVDTVYAGDLQGNLWKFDLSSNSQTSWGLGNDGAPLFSTSRTFGSVTYTQPITTQPTLGAHSDGGVLVFFGTGRYLTTTDVANLEVQSFYGIWDKPSTSGTVALSSLVQQTINLDVAAGSTKTISSCTDDPATPANECLVTFQYPVRGTSSGTVDYTSKRGWYMDLLPNSGTAAGERVISSAVLMFDRIIFVTSIPSTDPCSPGGSSWLMELDFKTGSATAVSSFDFNSDDKFDSNDTLSNGGTGSGIGITGGMADSALMLDRAGTNKFVKELSITSTMIMDVDNNKPVITPTGTSNRLYWLQIQ</sequence>
<feature type="region of interest" description="Disordered" evidence="3">
    <location>
        <begin position="318"/>
        <end position="337"/>
    </location>
</feature>
<evidence type="ECO:0000259" key="4">
    <source>
        <dbReference type="Pfam" id="PF05567"/>
    </source>
</evidence>
<feature type="compositionally biased region" description="Low complexity" evidence="3">
    <location>
        <begin position="211"/>
        <end position="252"/>
    </location>
</feature>
<feature type="compositionally biased region" description="Polar residues" evidence="3">
    <location>
        <begin position="190"/>
        <end position="204"/>
    </location>
</feature>
<feature type="compositionally biased region" description="Low complexity" evidence="3">
    <location>
        <begin position="318"/>
        <end position="334"/>
    </location>
</feature>
<dbReference type="RefSeq" id="WP_192374022.1">
    <property type="nucleotide sequence ID" value="NZ_CAJHIV010000001.1"/>
</dbReference>
<accession>A0ABR9CXT5</accession>
<feature type="region of interest" description="Disordered" evidence="3">
    <location>
        <begin position="429"/>
        <end position="452"/>
    </location>
</feature>
<keyword evidence="1" id="KW-0479">Metal-binding</keyword>
<feature type="domain" description="PilY1 beta-propeller" evidence="4">
    <location>
        <begin position="1116"/>
        <end position="1461"/>
    </location>
</feature>
<dbReference type="Pfam" id="PF05567">
    <property type="entry name" value="T4P_PilY1"/>
    <property type="match status" value="1"/>
</dbReference>
<gene>
    <name evidence="5" type="ORF">IE877_07220</name>
</gene>
<dbReference type="EMBL" id="JACXSS010000001">
    <property type="protein sequence ID" value="MBD9355670.1"/>
    <property type="molecule type" value="Genomic_DNA"/>
</dbReference>
<evidence type="ECO:0000256" key="2">
    <source>
        <dbReference type="ARBA" id="ARBA00022837"/>
    </source>
</evidence>
<keyword evidence="6" id="KW-1185">Reference proteome</keyword>
<organism evidence="5 6">
    <name type="scientific">Methylomonas albis</name>
    <dbReference type="NCBI Taxonomy" id="1854563"/>
    <lineage>
        <taxon>Bacteria</taxon>
        <taxon>Pseudomonadati</taxon>
        <taxon>Pseudomonadota</taxon>
        <taxon>Gammaproteobacteria</taxon>
        <taxon>Methylococcales</taxon>
        <taxon>Methylococcaceae</taxon>
        <taxon>Methylomonas</taxon>
    </lineage>
</organism>
<feature type="compositionally biased region" description="Low complexity" evidence="3">
    <location>
        <begin position="154"/>
        <end position="172"/>
    </location>
</feature>
<evidence type="ECO:0000256" key="3">
    <source>
        <dbReference type="SAM" id="MobiDB-lite"/>
    </source>
</evidence>
<dbReference type="Proteomes" id="UP000652176">
    <property type="component" value="Unassembled WGS sequence"/>
</dbReference>